<dbReference type="EMBL" id="FPHQ01000173">
    <property type="protein sequence ID" value="SFV77254.1"/>
    <property type="molecule type" value="Genomic_DNA"/>
</dbReference>
<dbReference type="SUPFAM" id="SSF53244">
    <property type="entry name" value="MurD-like peptide ligases, peptide-binding domain"/>
    <property type="match status" value="1"/>
</dbReference>
<dbReference type="PANTHER" id="PTHR43692:SF1">
    <property type="entry name" value="UDP-N-ACETYLMURAMOYLALANINE--D-GLUTAMATE LIGASE"/>
    <property type="match status" value="1"/>
</dbReference>
<dbReference type="AlphaFoldDB" id="A0A1W1D9K5"/>
<organism evidence="5">
    <name type="scientific">hydrothermal vent metagenome</name>
    <dbReference type="NCBI Taxonomy" id="652676"/>
    <lineage>
        <taxon>unclassified sequences</taxon>
        <taxon>metagenomes</taxon>
        <taxon>ecological metagenomes</taxon>
    </lineage>
</organism>
<evidence type="ECO:0000256" key="4">
    <source>
        <dbReference type="ARBA" id="ARBA00022840"/>
    </source>
</evidence>
<keyword evidence="2 5" id="KW-0436">Ligase</keyword>
<dbReference type="GO" id="GO:0005737">
    <property type="term" value="C:cytoplasm"/>
    <property type="evidence" value="ECO:0007669"/>
    <property type="project" value="InterPro"/>
</dbReference>
<keyword evidence="4" id="KW-0067">ATP-binding</keyword>
<dbReference type="GO" id="GO:0008764">
    <property type="term" value="F:UDP-N-acetylmuramoylalanine-D-glutamate ligase activity"/>
    <property type="evidence" value="ECO:0007669"/>
    <property type="project" value="UniProtKB-EC"/>
</dbReference>
<dbReference type="GO" id="GO:0005524">
    <property type="term" value="F:ATP binding"/>
    <property type="evidence" value="ECO:0007669"/>
    <property type="project" value="UniProtKB-KW"/>
</dbReference>
<keyword evidence="1" id="KW-0963">Cytoplasm</keyword>
<dbReference type="InterPro" id="IPR005762">
    <property type="entry name" value="MurD"/>
</dbReference>
<keyword evidence="3" id="KW-0547">Nucleotide-binding</keyword>
<accession>A0A1W1D9K5</accession>
<dbReference type="GO" id="GO:0051301">
    <property type="term" value="P:cell division"/>
    <property type="evidence" value="ECO:0007669"/>
    <property type="project" value="InterPro"/>
</dbReference>
<protein>
    <submittedName>
        <fullName evidence="5">UDP-N-acetylmuramoylalanine--D-glutamate ligase</fullName>
        <ecNumber evidence="5">6.3.2.9</ecNumber>
    </submittedName>
</protein>
<reference evidence="5" key="1">
    <citation type="submission" date="2016-10" db="EMBL/GenBank/DDBJ databases">
        <authorList>
            <person name="de Groot N.N."/>
        </authorList>
    </citation>
    <scope>NUCLEOTIDE SEQUENCE</scope>
</reference>
<gene>
    <name evidence="5" type="ORF">MNB_SUP05-10-862</name>
</gene>
<dbReference type="Gene3D" id="3.90.190.20">
    <property type="entry name" value="Mur ligase, C-terminal domain"/>
    <property type="match status" value="1"/>
</dbReference>
<dbReference type="GO" id="GO:0008360">
    <property type="term" value="P:regulation of cell shape"/>
    <property type="evidence" value="ECO:0007669"/>
    <property type="project" value="InterPro"/>
</dbReference>
<evidence type="ECO:0000256" key="3">
    <source>
        <dbReference type="ARBA" id="ARBA00022741"/>
    </source>
</evidence>
<name>A0A1W1D9K5_9ZZZZ</name>
<dbReference type="InterPro" id="IPR036615">
    <property type="entry name" value="Mur_ligase_C_dom_sf"/>
</dbReference>
<dbReference type="PANTHER" id="PTHR43692">
    <property type="entry name" value="UDP-N-ACETYLMURAMOYLALANINE--D-GLUTAMATE LIGASE"/>
    <property type="match status" value="1"/>
</dbReference>
<sequence>MLIAGGVAKQEDYSPLFDLIDKDVASVVLIGQSAQILGMGIKKSTVNYADSMDEAVSLASSMINDGVVLLSPACASFDMFDNFEARGRAFKQAISG</sequence>
<proteinExistence type="predicted"/>
<evidence type="ECO:0000256" key="2">
    <source>
        <dbReference type="ARBA" id="ARBA00022598"/>
    </source>
</evidence>
<dbReference type="EC" id="6.3.2.9" evidence="5"/>
<evidence type="ECO:0000256" key="1">
    <source>
        <dbReference type="ARBA" id="ARBA00022490"/>
    </source>
</evidence>
<evidence type="ECO:0000313" key="5">
    <source>
        <dbReference type="EMBL" id="SFV77254.1"/>
    </source>
</evidence>